<feature type="non-terminal residue" evidence="2">
    <location>
        <position position="66"/>
    </location>
</feature>
<keyword evidence="3" id="KW-1185">Reference proteome</keyword>
<proteinExistence type="predicted"/>
<reference evidence="3" key="1">
    <citation type="journal article" date="2010" name="Nat. Biotechnol.">
        <title>Draft genome sequence of the oilseed species Ricinus communis.</title>
        <authorList>
            <person name="Chan A.P."/>
            <person name="Crabtree J."/>
            <person name="Zhao Q."/>
            <person name="Lorenzi H."/>
            <person name="Orvis J."/>
            <person name="Puiu D."/>
            <person name="Melake-Berhan A."/>
            <person name="Jones K.M."/>
            <person name="Redman J."/>
            <person name="Chen G."/>
            <person name="Cahoon E.B."/>
            <person name="Gedil M."/>
            <person name="Stanke M."/>
            <person name="Haas B.J."/>
            <person name="Wortman J.R."/>
            <person name="Fraser-Liggett C.M."/>
            <person name="Ravel J."/>
            <person name="Rabinowicz P.D."/>
        </authorList>
    </citation>
    <scope>NUCLEOTIDE SEQUENCE [LARGE SCALE GENOMIC DNA]</scope>
    <source>
        <strain evidence="3">cv. Hale</strain>
    </source>
</reference>
<accession>B9TCX6</accession>
<dbReference type="InParanoid" id="B9TCX6"/>
<gene>
    <name evidence="2" type="ORF">RCOM_1873060</name>
</gene>
<dbReference type="AlphaFoldDB" id="B9TCX6"/>
<sequence>MPSAISPGRPMRPTGSFCAIASSRAGASSPATCCQIGVSTQPGDTTLTRMGASSTASAYASDASAP</sequence>
<evidence type="ECO:0000256" key="1">
    <source>
        <dbReference type="SAM" id="MobiDB-lite"/>
    </source>
</evidence>
<name>B9TCX6_RICCO</name>
<feature type="region of interest" description="Disordered" evidence="1">
    <location>
        <begin position="45"/>
        <end position="66"/>
    </location>
</feature>
<feature type="compositionally biased region" description="Low complexity" evidence="1">
    <location>
        <begin position="52"/>
        <end position="66"/>
    </location>
</feature>
<organism evidence="2 3">
    <name type="scientific">Ricinus communis</name>
    <name type="common">Castor bean</name>
    <dbReference type="NCBI Taxonomy" id="3988"/>
    <lineage>
        <taxon>Eukaryota</taxon>
        <taxon>Viridiplantae</taxon>
        <taxon>Streptophyta</taxon>
        <taxon>Embryophyta</taxon>
        <taxon>Tracheophyta</taxon>
        <taxon>Spermatophyta</taxon>
        <taxon>Magnoliopsida</taxon>
        <taxon>eudicotyledons</taxon>
        <taxon>Gunneridae</taxon>
        <taxon>Pentapetalae</taxon>
        <taxon>rosids</taxon>
        <taxon>fabids</taxon>
        <taxon>Malpighiales</taxon>
        <taxon>Euphorbiaceae</taxon>
        <taxon>Acalyphoideae</taxon>
        <taxon>Acalypheae</taxon>
        <taxon>Ricinus</taxon>
    </lineage>
</organism>
<evidence type="ECO:0000313" key="3">
    <source>
        <dbReference type="Proteomes" id="UP000008311"/>
    </source>
</evidence>
<protein>
    <submittedName>
        <fullName evidence="2">Uncharacterized protein</fullName>
    </submittedName>
</protein>
<evidence type="ECO:0000313" key="2">
    <source>
        <dbReference type="EMBL" id="EEF26290.1"/>
    </source>
</evidence>
<dbReference type="Proteomes" id="UP000008311">
    <property type="component" value="Unassembled WGS sequence"/>
</dbReference>
<dbReference type="EMBL" id="EQ977681">
    <property type="protein sequence ID" value="EEF26290.1"/>
    <property type="molecule type" value="Genomic_DNA"/>
</dbReference>